<accession>A0A395JPD2</accession>
<protein>
    <submittedName>
        <fullName evidence="1">Uncharacterized protein</fullName>
    </submittedName>
</protein>
<sequence length="185" mass="19189">MNEQLDAQRSRRKVLLGLGTGAAVVVWHKPVINSVVMPAHAQTSVVEPHVEPPLPTPAELCGAVVTGNVVFGPVSGTTTPAVCSATFDVLSADPTNSLTIISIEAASLPADTTIDVQDLGVATNTAGPRVVWRGPATDAPFCTDLQPIEDVTFTITATCEAADTTDTDGDSFTQEFTLTSILADS</sequence>
<comment type="caution">
    <text evidence="1">The sequence shown here is derived from an EMBL/GenBank/DDBJ whole genome shotgun (WGS) entry which is preliminary data.</text>
</comment>
<reference evidence="1 2" key="1">
    <citation type="submission" date="2018-06" db="EMBL/GenBank/DDBJ databases">
        <title>Genomic Encyclopedia of Type Strains, Phase IV (KMG-IV): sequencing the most valuable type-strain genomes for metagenomic binning, comparative biology and taxonomic classification.</title>
        <authorList>
            <person name="Goeker M."/>
        </authorList>
    </citation>
    <scope>NUCLEOTIDE SEQUENCE [LARGE SCALE GENOMIC DNA]</scope>
    <source>
        <strain evidence="1 2">DSM 24032</strain>
    </source>
</reference>
<evidence type="ECO:0000313" key="1">
    <source>
        <dbReference type="EMBL" id="RBP53494.1"/>
    </source>
</evidence>
<dbReference type="AlphaFoldDB" id="A0A395JPD2"/>
<dbReference type="RefSeq" id="WP_113953054.1">
    <property type="nucleotide sequence ID" value="NZ_QNRT01000001.1"/>
</dbReference>
<keyword evidence="2" id="KW-1185">Reference proteome</keyword>
<dbReference type="InParanoid" id="A0A395JPD2"/>
<proteinExistence type="predicted"/>
<evidence type="ECO:0000313" key="2">
    <source>
        <dbReference type="Proteomes" id="UP000253083"/>
    </source>
</evidence>
<name>A0A395JPD2_9GAMM</name>
<gene>
    <name evidence="1" type="ORF">DFR28_101880</name>
</gene>
<organism evidence="1 2">
    <name type="scientific">Arenicella xantha</name>
    <dbReference type="NCBI Taxonomy" id="644221"/>
    <lineage>
        <taxon>Bacteria</taxon>
        <taxon>Pseudomonadati</taxon>
        <taxon>Pseudomonadota</taxon>
        <taxon>Gammaproteobacteria</taxon>
        <taxon>Arenicellales</taxon>
        <taxon>Arenicellaceae</taxon>
        <taxon>Arenicella</taxon>
    </lineage>
</organism>
<dbReference type="EMBL" id="QNRT01000001">
    <property type="protein sequence ID" value="RBP53494.1"/>
    <property type="molecule type" value="Genomic_DNA"/>
</dbReference>
<dbReference type="Proteomes" id="UP000253083">
    <property type="component" value="Unassembled WGS sequence"/>
</dbReference>